<comment type="pathway">
    <text evidence="1">Cofactor biosynthesis; adenosylcobalamin biosynthesis.</text>
</comment>
<dbReference type="EMBL" id="CP067136">
    <property type="protein sequence ID" value="WCR07900.1"/>
    <property type="molecule type" value="Genomic_DNA"/>
</dbReference>
<proteinExistence type="predicted"/>
<evidence type="ECO:0000256" key="5">
    <source>
        <dbReference type="ARBA" id="ARBA00022691"/>
    </source>
</evidence>
<keyword evidence="3" id="KW-0489">Methyltransferase</keyword>
<name>A0ABY7SLW6_9RHOB</name>
<dbReference type="InterPro" id="IPR014008">
    <property type="entry name" value="Cbl_synth_MTase_CbiT"/>
</dbReference>
<dbReference type="Gene3D" id="3.40.50.150">
    <property type="entry name" value="Vaccinia Virus protein VP39"/>
    <property type="match status" value="1"/>
</dbReference>
<dbReference type="InterPro" id="IPR000878">
    <property type="entry name" value="4pyrrol_Mease"/>
</dbReference>
<dbReference type="RefSeq" id="WP_271882379.1">
    <property type="nucleotide sequence ID" value="NZ_CP067136.1"/>
</dbReference>
<dbReference type="NCBIfam" id="TIGR02467">
    <property type="entry name" value="CbiE"/>
    <property type="match status" value="1"/>
</dbReference>
<dbReference type="PANTHER" id="PTHR43182">
    <property type="entry name" value="COBALT-PRECORRIN-6B C(15)-METHYLTRANSFERASE (DECARBOXYLATING)"/>
    <property type="match status" value="1"/>
</dbReference>
<keyword evidence="5" id="KW-0949">S-adenosyl-L-methionine</keyword>
<dbReference type="Proteomes" id="UP001219349">
    <property type="component" value="Chromosome"/>
</dbReference>
<evidence type="ECO:0000256" key="1">
    <source>
        <dbReference type="ARBA" id="ARBA00004953"/>
    </source>
</evidence>
<evidence type="ECO:0000313" key="8">
    <source>
        <dbReference type="Proteomes" id="UP001219349"/>
    </source>
</evidence>
<dbReference type="InterPro" id="IPR012818">
    <property type="entry name" value="CbiE"/>
</dbReference>
<dbReference type="InterPro" id="IPR014777">
    <property type="entry name" value="4pyrrole_Mease_sub1"/>
</dbReference>
<dbReference type="CDD" id="cd11644">
    <property type="entry name" value="Precorrin-6Y-MT"/>
    <property type="match status" value="1"/>
</dbReference>
<dbReference type="PIRSF" id="PIRSF036428">
    <property type="entry name" value="CobL"/>
    <property type="match status" value="1"/>
</dbReference>
<dbReference type="Pfam" id="PF00590">
    <property type="entry name" value="TP_methylase"/>
    <property type="match status" value="1"/>
</dbReference>
<dbReference type="SUPFAM" id="SSF53790">
    <property type="entry name" value="Tetrapyrrole methylase"/>
    <property type="match status" value="1"/>
</dbReference>
<keyword evidence="4" id="KW-0808">Transferase</keyword>
<dbReference type="InterPro" id="IPR035996">
    <property type="entry name" value="4pyrrol_Methylase_sf"/>
</dbReference>
<dbReference type="InterPro" id="IPR050714">
    <property type="entry name" value="Cobalamin_biosynth_MTase"/>
</dbReference>
<evidence type="ECO:0000256" key="3">
    <source>
        <dbReference type="ARBA" id="ARBA00022603"/>
    </source>
</evidence>
<dbReference type="Gene3D" id="3.40.1010.10">
    <property type="entry name" value="Cobalt-precorrin-4 Transmethylase, Domain 1"/>
    <property type="match status" value="1"/>
</dbReference>
<keyword evidence="8" id="KW-1185">Reference proteome</keyword>
<evidence type="ECO:0000313" key="7">
    <source>
        <dbReference type="EMBL" id="WCR07900.1"/>
    </source>
</evidence>
<gene>
    <name evidence="7" type="primary">cbiE</name>
    <name evidence="7" type="ORF">JHX87_03475</name>
</gene>
<feature type="domain" description="Tetrapyrrole methylase" evidence="6">
    <location>
        <begin position="7"/>
        <end position="192"/>
    </location>
</feature>
<evidence type="ECO:0000259" key="6">
    <source>
        <dbReference type="Pfam" id="PF00590"/>
    </source>
</evidence>
<dbReference type="PANTHER" id="PTHR43182:SF1">
    <property type="entry name" value="COBALT-PRECORRIN-7 C(5)-METHYLTRANSFERASE"/>
    <property type="match status" value="1"/>
</dbReference>
<accession>A0ABY7SLW6</accession>
<reference evidence="7 8" key="1">
    <citation type="submission" date="2021-01" db="EMBL/GenBank/DDBJ databases">
        <title>Biogeographic distribution of Paracoccus.</title>
        <authorList>
            <person name="Hollensteiner J."/>
            <person name="Leineberger J."/>
            <person name="Brinkhoff T."/>
            <person name="Daniel R."/>
        </authorList>
    </citation>
    <scope>NUCLEOTIDE SEQUENCE [LARGE SCALE GENOMIC DNA]</scope>
    <source>
        <strain evidence="7 8">KCTC 22803</strain>
    </source>
</reference>
<dbReference type="InterPro" id="IPR006365">
    <property type="entry name" value="Cbl_synth_CobL"/>
</dbReference>
<evidence type="ECO:0000256" key="2">
    <source>
        <dbReference type="ARBA" id="ARBA00022573"/>
    </source>
</evidence>
<sequence length="399" mass="42138">MAETPWLTIIGLGEDGPEGLSGASRDALRQAQVVMGPARHLALLGEVPARRIDWPVPFADGLPILHGLRGQRVVVLASGDPFCHGAGRVIAREFAAGEWRSLPGISTFSLAANRLGWPLDSVECLALHAAPLTRLRPHLAEGQRIIVLLRDGAAVAELARFLHELGFGDSRLWVLEALGGSRERITEALAQALPPTEFSHPVAVAIAVAGKGLALPRSSGIGDGFFDSDGQITKRPIRALALSALAPRAGELLWDIGGGSGSVGIEWCLTHPACQAISIEPRADRAARIRTNADRLGADRLQVIDGAAPGALDGLPLPQAVFIGGGLSDALLTDLSARLPAGTRLVAHAVTLESEALLTEWSARIGGDLMRIALSRITPLGRKRGWTAAYPVTQWRVVL</sequence>
<evidence type="ECO:0000256" key="4">
    <source>
        <dbReference type="ARBA" id="ARBA00022679"/>
    </source>
</evidence>
<organism evidence="7 8">
    <name type="scientific">Paracoccus fistulariae</name>
    <dbReference type="NCBI Taxonomy" id="658446"/>
    <lineage>
        <taxon>Bacteria</taxon>
        <taxon>Pseudomonadati</taxon>
        <taxon>Pseudomonadota</taxon>
        <taxon>Alphaproteobacteria</taxon>
        <taxon>Rhodobacterales</taxon>
        <taxon>Paracoccaceae</taxon>
        <taxon>Paracoccus</taxon>
    </lineage>
</organism>
<dbReference type="NCBIfam" id="TIGR02469">
    <property type="entry name" value="CbiT"/>
    <property type="match status" value="1"/>
</dbReference>
<dbReference type="InterPro" id="IPR029063">
    <property type="entry name" value="SAM-dependent_MTases_sf"/>
</dbReference>
<protein>
    <submittedName>
        <fullName evidence="7">Precorrin-6y C5,15-methyltransferase (Decarboxylating) subunit CbiE</fullName>
    </submittedName>
</protein>
<keyword evidence="2" id="KW-0169">Cobalamin biosynthesis</keyword>
<dbReference type="SUPFAM" id="SSF53335">
    <property type="entry name" value="S-adenosyl-L-methionine-dependent methyltransferases"/>
    <property type="match status" value="1"/>
</dbReference>